<gene>
    <name evidence="1" type="ORF">X798_03922</name>
</gene>
<reference evidence="1 2" key="1">
    <citation type="submission" date="2015-12" db="EMBL/GenBank/DDBJ databases">
        <title>Draft genome of the nematode, Onchocerca flexuosa.</title>
        <authorList>
            <person name="Mitreva M."/>
        </authorList>
    </citation>
    <scope>NUCLEOTIDE SEQUENCE [LARGE SCALE GENOMIC DNA]</scope>
    <source>
        <strain evidence="1">Red Deer</strain>
    </source>
</reference>
<dbReference type="EMBL" id="KZ269998">
    <property type="protein sequence ID" value="OZC08992.1"/>
    <property type="molecule type" value="Genomic_DNA"/>
</dbReference>
<dbReference type="AlphaFoldDB" id="A0A238BUP2"/>
<dbReference type="Proteomes" id="UP000242913">
    <property type="component" value="Unassembled WGS sequence"/>
</dbReference>
<name>A0A238BUP2_9BILA</name>
<keyword evidence="2" id="KW-1185">Reference proteome</keyword>
<proteinExistence type="predicted"/>
<protein>
    <submittedName>
        <fullName evidence="1">Uncharacterized protein</fullName>
    </submittedName>
</protein>
<evidence type="ECO:0000313" key="1">
    <source>
        <dbReference type="EMBL" id="OZC08992.1"/>
    </source>
</evidence>
<accession>A0A238BUP2</accession>
<evidence type="ECO:0000313" key="2">
    <source>
        <dbReference type="Proteomes" id="UP000242913"/>
    </source>
</evidence>
<organism evidence="1 2">
    <name type="scientific">Onchocerca flexuosa</name>
    <dbReference type="NCBI Taxonomy" id="387005"/>
    <lineage>
        <taxon>Eukaryota</taxon>
        <taxon>Metazoa</taxon>
        <taxon>Ecdysozoa</taxon>
        <taxon>Nematoda</taxon>
        <taxon>Chromadorea</taxon>
        <taxon>Rhabditida</taxon>
        <taxon>Spirurina</taxon>
        <taxon>Spiruromorpha</taxon>
        <taxon>Filarioidea</taxon>
        <taxon>Onchocercidae</taxon>
        <taxon>Onchocerca</taxon>
    </lineage>
</organism>
<sequence>MISYAMSALRQIIHIHLVALLDNCPNTSDKAIYHHLQPDVVVVFTKYQDTFVLLQPVTFEKLEA</sequence>